<dbReference type="EMBL" id="AJWK01020146">
    <property type="status" value="NOT_ANNOTATED_CDS"/>
    <property type="molecule type" value="Genomic_DNA"/>
</dbReference>
<dbReference type="EMBL" id="AJWK01020145">
    <property type="status" value="NOT_ANNOTATED_CDS"/>
    <property type="molecule type" value="Genomic_DNA"/>
</dbReference>
<dbReference type="Gene3D" id="1.10.10.10">
    <property type="entry name" value="Winged helix-like DNA-binding domain superfamily/Winged helix DNA-binding domain"/>
    <property type="match status" value="1"/>
</dbReference>
<dbReference type="PANTHER" id="PTHR33215">
    <property type="entry name" value="PROTEIN DISTAL ANTENNA"/>
    <property type="match status" value="1"/>
</dbReference>
<dbReference type="InterPro" id="IPR051839">
    <property type="entry name" value="RD_transcriptional_regulator"/>
</dbReference>
<keyword evidence="6" id="KW-0804">Transcription</keyword>
<evidence type="ECO:0000256" key="8">
    <source>
        <dbReference type="ARBA" id="ARBA00058065"/>
    </source>
</evidence>
<evidence type="ECO:0000313" key="14">
    <source>
        <dbReference type="EMBL" id="MBC1173268.1"/>
    </source>
</evidence>
<feature type="DNA-binding region" description="H-T-H motif" evidence="11">
    <location>
        <begin position="119"/>
        <end position="139"/>
    </location>
</feature>
<keyword evidence="16" id="KW-1185">Reference proteome</keyword>
<comment type="subunit">
    <text evidence="9">Homomers. Interacts with itself, danr, ey and dac to form a complex (or complexes) containing the RD factors.</text>
</comment>
<dbReference type="Pfam" id="PF04218">
    <property type="entry name" value="CENP-B_N"/>
    <property type="match status" value="1"/>
</dbReference>
<evidence type="ECO:0000256" key="12">
    <source>
        <dbReference type="SAM" id="SignalP"/>
    </source>
</evidence>
<dbReference type="GO" id="GO:0003677">
    <property type="term" value="F:DNA binding"/>
    <property type="evidence" value="ECO:0007669"/>
    <property type="project" value="UniProtKB-UniRule"/>
</dbReference>
<evidence type="ECO:0000256" key="6">
    <source>
        <dbReference type="ARBA" id="ARBA00023163"/>
    </source>
</evidence>
<feature type="chain" id="PRO_5044555647" description="Protein distal antenna" evidence="12">
    <location>
        <begin position="36"/>
        <end position="249"/>
    </location>
</feature>
<dbReference type="VEuPathDB" id="VectorBase:LLOJ006231"/>
<dbReference type="GO" id="GO:0021556">
    <property type="term" value="P:central nervous system formation"/>
    <property type="evidence" value="ECO:0007669"/>
    <property type="project" value="UniProtKB-ARBA"/>
</dbReference>
<keyword evidence="2" id="KW-0217">Developmental protein</keyword>
<dbReference type="GO" id="GO:0048749">
    <property type="term" value="P:compound eye development"/>
    <property type="evidence" value="ECO:0007669"/>
    <property type="project" value="UniProtKB-ARBA"/>
</dbReference>
<evidence type="ECO:0000256" key="1">
    <source>
        <dbReference type="ARBA" id="ARBA00004123"/>
    </source>
</evidence>
<evidence type="ECO:0000313" key="15">
    <source>
        <dbReference type="EnsemblMetazoa" id="LLOJ006231-PA"/>
    </source>
</evidence>
<evidence type="ECO:0000256" key="7">
    <source>
        <dbReference type="ARBA" id="ARBA00023242"/>
    </source>
</evidence>
<dbReference type="GO" id="GO:0003700">
    <property type="term" value="F:DNA-binding transcription factor activity"/>
    <property type="evidence" value="ECO:0007669"/>
    <property type="project" value="UniProtKB-ARBA"/>
</dbReference>
<organism evidence="15 16">
    <name type="scientific">Lutzomyia longipalpis</name>
    <name type="common">Sand fly</name>
    <dbReference type="NCBI Taxonomy" id="7200"/>
    <lineage>
        <taxon>Eukaryota</taxon>
        <taxon>Metazoa</taxon>
        <taxon>Ecdysozoa</taxon>
        <taxon>Arthropoda</taxon>
        <taxon>Hexapoda</taxon>
        <taxon>Insecta</taxon>
        <taxon>Pterygota</taxon>
        <taxon>Neoptera</taxon>
        <taxon>Endopterygota</taxon>
        <taxon>Diptera</taxon>
        <taxon>Nematocera</taxon>
        <taxon>Psychodoidea</taxon>
        <taxon>Psychodidae</taxon>
        <taxon>Lutzomyia</taxon>
        <taxon>Lutzomyia</taxon>
    </lineage>
</organism>
<evidence type="ECO:0000256" key="4">
    <source>
        <dbReference type="ARBA" id="ARBA00023015"/>
    </source>
</evidence>
<evidence type="ECO:0000256" key="5">
    <source>
        <dbReference type="ARBA" id="ARBA00023125"/>
    </source>
</evidence>
<evidence type="ECO:0000256" key="2">
    <source>
        <dbReference type="ARBA" id="ARBA00022473"/>
    </source>
</evidence>
<evidence type="ECO:0000256" key="9">
    <source>
        <dbReference type="ARBA" id="ARBA00063351"/>
    </source>
</evidence>
<accession>A0A1B0GJC4</accession>
<dbReference type="PANTHER" id="PTHR33215:SF13">
    <property type="entry name" value="PROTEIN DISTAL ANTENNA"/>
    <property type="match status" value="1"/>
</dbReference>
<keyword evidence="7 11" id="KW-0539">Nucleus</keyword>
<keyword evidence="5 11" id="KW-0238">DNA-binding</keyword>
<name>A0A1B0GJC4_LUTLO</name>
<feature type="domain" description="HTH psq-type" evidence="13">
    <location>
        <begin position="92"/>
        <end position="143"/>
    </location>
</feature>
<evidence type="ECO:0000256" key="3">
    <source>
        <dbReference type="ARBA" id="ARBA00022553"/>
    </source>
</evidence>
<dbReference type="EnsemblMetazoa" id="LLOJ006231-RA">
    <property type="protein sequence ID" value="LLOJ006231-PA"/>
    <property type="gene ID" value="LLOJ006231"/>
</dbReference>
<dbReference type="FunFam" id="1.10.10.10:FF:000293">
    <property type="entry name" value="Tigger transposable element-derived protein 5"/>
    <property type="match status" value="1"/>
</dbReference>
<dbReference type="PROSITE" id="PS50960">
    <property type="entry name" value="HTH_PSQ"/>
    <property type="match status" value="1"/>
</dbReference>
<feature type="signal peptide" evidence="12">
    <location>
        <begin position="1"/>
        <end position="35"/>
    </location>
</feature>
<dbReference type="SUPFAM" id="SSF46689">
    <property type="entry name" value="Homeodomain-like"/>
    <property type="match status" value="1"/>
</dbReference>
<comment type="subcellular location">
    <subcellularLocation>
        <location evidence="1 11">Nucleus</location>
    </subcellularLocation>
</comment>
<dbReference type="InterPro" id="IPR007889">
    <property type="entry name" value="HTH_Psq"/>
</dbReference>
<dbReference type="GO" id="GO:0007469">
    <property type="term" value="P:antennal development"/>
    <property type="evidence" value="ECO:0007669"/>
    <property type="project" value="UniProtKB-ARBA"/>
</dbReference>
<reference evidence="14" key="2">
    <citation type="journal article" date="2020" name="BMC">
        <title>Leishmania infection induces a limited differential gene expression in the sand fly midgut.</title>
        <authorList>
            <person name="Coutinho-Abreu I.V."/>
            <person name="Serafim T.D."/>
            <person name="Meneses C."/>
            <person name="Kamhawi S."/>
            <person name="Oliveira F."/>
            <person name="Valenzuela J.G."/>
        </authorList>
    </citation>
    <scope>NUCLEOTIDE SEQUENCE</scope>
    <source>
        <strain evidence="14">Jacobina</strain>
        <tissue evidence="14">Midgut</tissue>
    </source>
</reference>
<protein>
    <recommendedName>
        <fullName evidence="10">Protein distal antenna</fullName>
    </recommendedName>
</protein>
<dbReference type="AlphaFoldDB" id="A0A1B0GJC4"/>
<keyword evidence="3" id="KW-0597">Phosphoprotein</keyword>
<evidence type="ECO:0000313" key="16">
    <source>
        <dbReference type="Proteomes" id="UP000092461"/>
    </source>
</evidence>
<dbReference type="EMBL" id="GITU01004565">
    <property type="protein sequence ID" value="MBC1173268.1"/>
    <property type="molecule type" value="Transcribed_RNA"/>
</dbReference>
<evidence type="ECO:0000259" key="13">
    <source>
        <dbReference type="PROSITE" id="PS50960"/>
    </source>
</evidence>
<evidence type="ECO:0000256" key="10">
    <source>
        <dbReference type="ARBA" id="ARBA00074977"/>
    </source>
</evidence>
<dbReference type="InterPro" id="IPR009057">
    <property type="entry name" value="Homeodomain-like_sf"/>
</dbReference>
<dbReference type="Proteomes" id="UP000092461">
    <property type="component" value="Unassembled WGS sequence"/>
</dbReference>
<dbReference type="GO" id="GO:0005634">
    <property type="term" value="C:nucleus"/>
    <property type="evidence" value="ECO:0007669"/>
    <property type="project" value="UniProtKB-SubCell"/>
</dbReference>
<keyword evidence="4" id="KW-0805">Transcription regulation</keyword>
<dbReference type="GO" id="GO:0007379">
    <property type="term" value="P:segment specification"/>
    <property type="evidence" value="ECO:0007669"/>
    <property type="project" value="UniProtKB-ARBA"/>
</dbReference>
<keyword evidence="12" id="KW-0732">Signal</keyword>
<comment type="function">
    <text evidence="8">Probable transcription factor with a role in the retinal determination (RD) network. Contributes to differentiation of antenna-specific characteristics.</text>
</comment>
<dbReference type="VEuPathDB" id="VectorBase:LLONM1_010104"/>
<evidence type="ECO:0000256" key="11">
    <source>
        <dbReference type="PROSITE-ProRule" id="PRU00320"/>
    </source>
</evidence>
<reference evidence="16" key="1">
    <citation type="submission" date="2012-05" db="EMBL/GenBank/DDBJ databases">
        <title>Whole Genome Assembly of Lutzomyia longipalpis.</title>
        <authorList>
            <person name="Richards S."/>
            <person name="Qu C."/>
            <person name="Dillon R."/>
            <person name="Worley K."/>
            <person name="Scherer S."/>
            <person name="Batterton M."/>
            <person name="Taylor A."/>
            <person name="Hawes A."/>
            <person name="Hernandez B."/>
            <person name="Kovar C."/>
            <person name="Mandapat C."/>
            <person name="Pham C."/>
            <person name="Qu C."/>
            <person name="Jing C."/>
            <person name="Bess C."/>
            <person name="Bandaranaike D."/>
            <person name="Ngo D."/>
            <person name="Ongeri F."/>
            <person name="Arias F."/>
            <person name="Lara F."/>
            <person name="Weissenberger G."/>
            <person name="Kamau G."/>
            <person name="Han H."/>
            <person name="Shen H."/>
            <person name="Dinh H."/>
            <person name="Khalil I."/>
            <person name="Jones J."/>
            <person name="Shafer J."/>
            <person name="Jayaseelan J."/>
            <person name="Quiroz J."/>
            <person name="Blankenburg K."/>
            <person name="Nguyen L."/>
            <person name="Jackson L."/>
            <person name="Francisco L."/>
            <person name="Tang L.-Y."/>
            <person name="Pu L.-L."/>
            <person name="Perales L."/>
            <person name="Lorensuhewa L."/>
            <person name="Munidasa M."/>
            <person name="Coyle M."/>
            <person name="Taylor M."/>
            <person name="Puazo M."/>
            <person name="Firestine M."/>
            <person name="Scheel M."/>
            <person name="Javaid M."/>
            <person name="Wang M."/>
            <person name="Li M."/>
            <person name="Tabassum N."/>
            <person name="Saada N."/>
            <person name="Osuji N."/>
            <person name="Aqrawi P."/>
            <person name="Fu Q."/>
            <person name="Thornton R."/>
            <person name="Raj R."/>
            <person name="Goodspeed R."/>
            <person name="Mata R."/>
            <person name="Najjar R."/>
            <person name="Gubbala S."/>
            <person name="Lee S."/>
            <person name="Denson S."/>
            <person name="Patil S."/>
            <person name="Macmil S."/>
            <person name="Qi S."/>
            <person name="Matskevitch T."/>
            <person name="Palculict T."/>
            <person name="Mathew T."/>
            <person name="Vee V."/>
            <person name="Velamala V."/>
            <person name="Korchina V."/>
            <person name="Cai W."/>
            <person name="Liu W."/>
            <person name="Dai W."/>
            <person name="Zou X."/>
            <person name="Zhu Y."/>
            <person name="Zhang Y."/>
            <person name="Wu Y.-Q."/>
            <person name="Xin Y."/>
            <person name="Nazarath L."/>
            <person name="Kovar C."/>
            <person name="Han Y."/>
            <person name="Muzny D."/>
            <person name="Gibbs R."/>
        </authorList>
    </citation>
    <scope>NUCLEOTIDE SEQUENCE [LARGE SCALE GENOMIC DNA]</scope>
    <source>
        <strain evidence="16">Jacobina</strain>
    </source>
</reference>
<dbReference type="InterPro" id="IPR036388">
    <property type="entry name" value="WH-like_DNA-bd_sf"/>
</dbReference>
<sequence length="249" mass="28122">MFFMLPHTKRTTQNEPLSWLFFVACFLLLIHHQLARPRIYSLPCPAAQDTQEERHKKTPKHPFRHIPQAILTQHPLKRYFSWNMMSTVPATSKGKRPLRHLTASDKIDAIQRIHDGESKASVARDIGVPESTLRGWCKNEEKLRYMSRQSTPDKPTADKMMDKLDAALVAAAAASDWSLVIVPYAHFGVIFGTTTTSSGGFLHPPLGLGRTLRGRMDVRREKLNPASGSYSMWSATKDEIFSQEPIKSG</sequence>
<reference evidence="15" key="3">
    <citation type="submission" date="2020-05" db="UniProtKB">
        <authorList>
            <consortium name="EnsemblMetazoa"/>
        </authorList>
    </citation>
    <scope>IDENTIFICATION</scope>
    <source>
        <strain evidence="15">Jacobina</strain>
    </source>
</reference>
<proteinExistence type="predicted"/>
<dbReference type="EMBL" id="AJWK01020147">
    <property type="status" value="NOT_ANNOTATED_CDS"/>
    <property type="molecule type" value="Genomic_DNA"/>
</dbReference>